<dbReference type="PANTHER" id="PTHR21071">
    <property type="entry name" value="UDP-N-ACETYLENOLPYRUVOYLGLUCOSAMINE REDUCTASE"/>
    <property type="match status" value="1"/>
</dbReference>
<dbReference type="SUPFAM" id="SSF56194">
    <property type="entry name" value="Uridine diphospho-N-Acetylenolpyruvylglucosamine reductase, MurB, C-terminal domain"/>
    <property type="match status" value="1"/>
</dbReference>
<dbReference type="UniPathway" id="UPA00219"/>
<dbReference type="NCBIfam" id="TIGR00179">
    <property type="entry name" value="murB"/>
    <property type="match status" value="1"/>
</dbReference>
<keyword evidence="5 16" id="KW-0963">Cytoplasm</keyword>
<dbReference type="EMBL" id="MHKQ01000005">
    <property type="protein sequence ID" value="OGY94667.1"/>
    <property type="molecule type" value="Genomic_DNA"/>
</dbReference>
<dbReference type="GO" id="GO:0009252">
    <property type="term" value="P:peptidoglycan biosynthetic process"/>
    <property type="evidence" value="ECO:0007669"/>
    <property type="project" value="UniProtKB-UniRule"/>
</dbReference>
<keyword evidence="9 16" id="KW-0521">NADP</keyword>
<dbReference type="Gene3D" id="3.30.465.10">
    <property type="match status" value="1"/>
</dbReference>
<dbReference type="InterPro" id="IPR011601">
    <property type="entry name" value="MurB_C"/>
</dbReference>
<gene>
    <name evidence="16" type="primary">murB</name>
    <name evidence="18" type="ORF">A2406_02475</name>
</gene>
<feature type="active site" evidence="16">
    <location>
        <position position="159"/>
    </location>
</feature>
<evidence type="ECO:0000256" key="1">
    <source>
        <dbReference type="ARBA" id="ARBA00001974"/>
    </source>
</evidence>
<dbReference type="GO" id="GO:0071555">
    <property type="term" value="P:cell wall organization"/>
    <property type="evidence" value="ECO:0007669"/>
    <property type="project" value="UniProtKB-KW"/>
</dbReference>
<evidence type="ECO:0000259" key="17">
    <source>
        <dbReference type="PROSITE" id="PS51387"/>
    </source>
</evidence>
<keyword evidence="7 16" id="KW-0285">Flavoprotein</keyword>
<name>A0A1G2C2K7_9BACT</name>
<evidence type="ECO:0000256" key="11">
    <source>
        <dbReference type="ARBA" id="ARBA00022984"/>
    </source>
</evidence>
<dbReference type="PANTHER" id="PTHR21071:SF4">
    <property type="entry name" value="UDP-N-ACETYLENOLPYRUVOYLGLUCOSAMINE REDUCTASE"/>
    <property type="match status" value="1"/>
</dbReference>
<evidence type="ECO:0000256" key="13">
    <source>
        <dbReference type="ARBA" id="ARBA00023306"/>
    </source>
</evidence>
<keyword evidence="8 16" id="KW-0274">FAD</keyword>
<dbReference type="GO" id="GO:0008762">
    <property type="term" value="F:UDP-N-acetylmuramate dehydrogenase activity"/>
    <property type="evidence" value="ECO:0007669"/>
    <property type="project" value="UniProtKB-UniRule"/>
</dbReference>
<keyword evidence="6 16" id="KW-0132">Cell division</keyword>
<keyword evidence="11 16" id="KW-0573">Peptidoglycan synthesis</keyword>
<dbReference type="GO" id="GO:0005829">
    <property type="term" value="C:cytosol"/>
    <property type="evidence" value="ECO:0007669"/>
    <property type="project" value="TreeGrafter"/>
</dbReference>
<dbReference type="InterPro" id="IPR016169">
    <property type="entry name" value="FAD-bd_PCMH_sub2"/>
</dbReference>
<dbReference type="InterPro" id="IPR036635">
    <property type="entry name" value="MurB_C_sf"/>
</dbReference>
<dbReference type="Pfam" id="PF01565">
    <property type="entry name" value="FAD_binding_4"/>
    <property type="match status" value="1"/>
</dbReference>
<dbReference type="Proteomes" id="UP000177626">
    <property type="component" value="Unassembled WGS sequence"/>
</dbReference>
<feature type="domain" description="FAD-binding PCMH-type" evidence="17">
    <location>
        <begin position="16"/>
        <end position="180"/>
    </location>
</feature>
<protein>
    <recommendedName>
        <fullName evidence="16">UDP-N-acetylenolpyruvoylglucosamine reductase</fullName>
        <ecNumber evidence="16">1.3.1.98</ecNumber>
    </recommendedName>
    <alternativeName>
        <fullName evidence="16">UDP-N-acetylmuramate dehydrogenase</fullName>
    </alternativeName>
</protein>
<evidence type="ECO:0000256" key="2">
    <source>
        <dbReference type="ARBA" id="ARBA00003921"/>
    </source>
</evidence>
<comment type="cofactor">
    <cofactor evidence="1 16">
        <name>FAD</name>
        <dbReference type="ChEBI" id="CHEBI:57692"/>
    </cofactor>
</comment>
<evidence type="ECO:0000256" key="3">
    <source>
        <dbReference type="ARBA" id="ARBA00004496"/>
    </source>
</evidence>
<evidence type="ECO:0000313" key="18">
    <source>
        <dbReference type="EMBL" id="OGY94667.1"/>
    </source>
</evidence>
<evidence type="ECO:0000313" key="19">
    <source>
        <dbReference type="Proteomes" id="UP000177626"/>
    </source>
</evidence>
<sequence>MTIEKNKSLKEYTTFKIGGPAEYFAEVKTAQEVQEALQWAKDNQQSVKILGGGSNMLIADAGLKGLVIKLSLDKLEFDDLKVTVGPGIRLAYLLNKALESNLTGLEFVAGIPGTVGGAIRGNAGTYGLAMDSVVKKIKYADENGQLKEITATEAKFAYRHSIFKENFWIIVEAELELAKGDIKVARVLVNERLKYRQDTQPNLPSAGCIFKNILFEEVDLKKLAEKNIDIDKFSKFKKIPAAHLIERAGLKGHAIGGAQVSDVHANYIVNNGRATAEQVIMLISFIKQQVRDKYGVQLQEEVQLFV</sequence>
<proteinExistence type="inferred from homology"/>
<dbReference type="GO" id="GO:0071949">
    <property type="term" value="F:FAD binding"/>
    <property type="evidence" value="ECO:0007669"/>
    <property type="project" value="InterPro"/>
</dbReference>
<comment type="pathway">
    <text evidence="4 16">Cell wall biogenesis; peptidoglycan biosynthesis.</text>
</comment>
<reference evidence="18 19" key="1">
    <citation type="journal article" date="2016" name="Nat. Commun.">
        <title>Thousands of microbial genomes shed light on interconnected biogeochemical processes in an aquifer system.</title>
        <authorList>
            <person name="Anantharaman K."/>
            <person name="Brown C.T."/>
            <person name="Hug L.A."/>
            <person name="Sharon I."/>
            <person name="Castelle C.J."/>
            <person name="Probst A.J."/>
            <person name="Thomas B.C."/>
            <person name="Singh A."/>
            <person name="Wilkins M.J."/>
            <person name="Karaoz U."/>
            <person name="Brodie E.L."/>
            <person name="Williams K.H."/>
            <person name="Hubbard S.S."/>
            <person name="Banfield J.F."/>
        </authorList>
    </citation>
    <scope>NUCLEOTIDE SEQUENCE [LARGE SCALE GENOMIC DNA]</scope>
</reference>
<feature type="active site" evidence="16">
    <location>
        <position position="301"/>
    </location>
</feature>
<dbReference type="NCBIfam" id="NF010480">
    <property type="entry name" value="PRK13905.1"/>
    <property type="match status" value="1"/>
</dbReference>
<evidence type="ECO:0000256" key="8">
    <source>
        <dbReference type="ARBA" id="ARBA00022827"/>
    </source>
</evidence>
<dbReference type="EC" id="1.3.1.98" evidence="16"/>
<evidence type="ECO:0000256" key="6">
    <source>
        <dbReference type="ARBA" id="ARBA00022618"/>
    </source>
</evidence>
<keyword evidence="12 16" id="KW-0560">Oxidoreductase</keyword>
<dbReference type="Gene3D" id="3.90.78.10">
    <property type="entry name" value="UDP-N-acetylenolpyruvoylglucosamine reductase, C-terminal domain"/>
    <property type="match status" value="1"/>
</dbReference>
<evidence type="ECO:0000256" key="16">
    <source>
        <dbReference type="HAMAP-Rule" id="MF_00037"/>
    </source>
</evidence>
<dbReference type="Gene3D" id="3.30.43.10">
    <property type="entry name" value="Uridine Diphospho-n-acetylenolpyruvylglucosamine Reductase, domain 2"/>
    <property type="match status" value="1"/>
</dbReference>
<dbReference type="Pfam" id="PF02873">
    <property type="entry name" value="MurB_C"/>
    <property type="match status" value="1"/>
</dbReference>
<dbReference type="PROSITE" id="PS51387">
    <property type="entry name" value="FAD_PCMH"/>
    <property type="match status" value="1"/>
</dbReference>
<evidence type="ECO:0000256" key="14">
    <source>
        <dbReference type="ARBA" id="ARBA00023316"/>
    </source>
</evidence>
<evidence type="ECO:0000256" key="9">
    <source>
        <dbReference type="ARBA" id="ARBA00022857"/>
    </source>
</evidence>
<evidence type="ECO:0000256" key="4">
    <source>
        <dbReference type="ARBA" id="ARBA00004752"/>
    </source>
</evidence>
<evidence type="ECO:0000256" key="5">
    <source>
        <dbReference type="ARBA" id="ARBA00022490"/>
    </source>
</evidence>
<evidence type="ECO:0000256" key="15">
    <source>
        <dbReference type="ARBA" id="ARBA00048914"/>
    </source>
</evidence>
<comment type="catalytic activity">
    <reaction evidence="15 16">
        <text>UDP-N-acetyl-alpha-D-muramate + NADP(+) = UDP-N-acetyl-3-O-(1-carboxyvinyl)-alpha-D-glucosamine + NADPH + H(+)</text>
        <dbReference type="Rhea" id="RHEA:12248"/>
        <dbReference type="ChEBI" id="CHEBI:15378"/>
        <dbReference type="ChEBI" id="CHEBI:57783"/>
        <dbReference type="ChEBI" id="CHEBI:58349"/>
        <dbReference type="ChEBI" id="CHEBI:68483"/>
        <dbReference type="ChEBI" id="CHEBI:70757"/>
        <dbReference type="EC" id="1.3.1.98"/>
    </reaction>
</comment>
<comment type="similarity">
    <text evidence="16">Belongs to the MurB family.</text>
</comment>
<organism evidence="18 19">
    <name type="scientific">Candidatus Komeilibacteria bacterium RIFOXYC1_FULL_37_11</name>
    <dbReference type="NCBI Taxonomy" id="1798555"/>
    <lineage>
        <taxon>Bacteria</taxon>
        <taxon>Candidatus Komeiliibacteriota</taxon>
    </lineage>
</organism>
<evidence type="ECO:0000256" key="7">
    <source>
        <dbReference type="ARBA" id="ARBA00022630"/>
    </source>
</evidence>
<evidence type="ECO:0000256" key="10">
    <source>
        <dbReference type="ARBA" id="ARBA00022960"/>
    </source>
</evidence>
<keyword evidence="10 16" id="KW-0133">Cell shape</keyword>
<keyword evidence="14 16" id="KW-0961">Cell wall biogenesis/degradation</keyword>
<dbReference type="InterPro" id="IPR036318">
    <property type="entry name" value="FAD-bd_PCMH-like_sf"/>
</dbReference>
<dbReference type="InterPro" id="IPR003170">
    <property type="entry name" value="MurB"/>
</dbReference>
<comment type="subcellular location">
    <subcellularLocation>
        <location evidence="3 16">Cytoplasm</location>
    </subcellularLocation>
</comment>
<dbReference type="InterPro" id="IPR016166">
    <property type="entry name" value="FAD-bd_PCMH"/>
</dbReference>
<keyword evidence="13 16" id="KW-0131">Cell cycle</keyword>
<feature type="active site" description="Proton donor" evidence="16">
    <location>
        <position position="208"/>
    </location>
</feature>
<comment type="caution">
    <text evidence="18">The sequence shown here is derived from an EMBL/GenBank/DDBJ whole genome shotgun (WGS) entry which is preliminary data.</text>
</comment>
<evidence type="ECO:0000256" key="12">
    <source>
        <dbReference type="ARBA" id="ARBA00023002"/>
    </source>
</evidence>
<dbReference type="InterPro" id="IPR016167">
    <property type="entry name" value="FAD-bd_PCMH_sub1"/>
</dbReference>
<comment type="function">
    <text evidence="2 16">Cell wall formation.</text>
</comment>
<dbReference type="InterPro" id="IPR006094">
    <property type="entry name" value="Oxid_FAD_bind_N"/>
</dbReference>
<dbReference type="HAMAP" id="MF_00037">
    <property type="entry name" value="MurB"/>
    <property type="match status" value="1"/>
</dbReference>
<dbReference type="GO" id="GO:0008360">
    <property type="term" value="P:regulation of cell shape"/>
    <property type="evidence" value="ECO:0007669"/>
    <property type="project" value="UniProtKB-KW"/>
</dbReference>
<dbReference type="AlphaFoldDB" id="A0A1G2C2K7"/>
<accession>A0A1G2C2K7</accession>
<dbReference type="GO" id="GO:0051301">
    <property type="term" value="P:cell division"/>
    <property type="evidence" value="ECO:0007669"/>
    <property type="project" value="UniProtKB-KW"/>
</dbReference>
<dbReference type="SUPFAM" id="SSF56176">
    <property type="entry name" value="FAD-binding/transporter-associated domain-like"/>
    <property type="match status" value="1"/>
</dbReference>